<keyword evidence="2" id="KW-1185">Reference proteome</keyword>
<evidence type="ECO:0000313" key="2">
    <source>
        <dbReference type="Proteomes" id="UP000029981"/>
    </source>
</evidence>
<evidence type="ECO:0000313" key="1">
    <source>
        <dbReference type="EMBL" id="KGN66020.1"/>
    </source>
</evidence>
<reference evidence="1 2" key="4">
    <citation type="journal article" date="2011" name="BMC Genomics">
        <title>RNA-Seq improves annotation of protein-coding genes in the cucumber genome.</title>
        <authorList>
            <person name="Li Z."/>
            <person name="Zhang Z."/>
            <person name="Yan P."/>
            <person name="Huang S."/>
            <person name="Fei Z."/>
            <person name="Lin K."/>
        </authorList>
    </citation>
    <scope>NUCLEOTIDE SEQUENCE [LARGE SCALE GENOMIC DNA]</scope>
    <source>
        <strain evidence="2">cv. 9930</strain>
    </source>
</reference>
<reference evidence="1 2" key="1">
    <citation type="journal article" date="2009" name="Nat. Genet.">
        <title>The genome of the cucumber, Cucumis sativus L.</title>
        <authorList>
            <person name="Huang S."/>
            <person name="Li R."/>
            <person name="Zhang Z."/>
            <person name="Li L."/>
            <person name="Gu X."/>
            <person name="Fan W."/>
            <person name="Lucas W.J."/>
            <person name="Wang X."/>
            <person name="Xie B."/>
            <person name="Ni P."/>
            <person name="Ren Y."/>
            <person name="Zhu H."/>
            <person name="Li J."/>
            <person name="Lin K."/>
            <person name="Jin W."/>
            <person name="Fei Z."/>
            <person name="Li G."/>
            <person name="Staub J."/>
            <person name="Kilian A."/>
            <person name="van der Vossen E.A."/>
            <person name="Wu Y."/>
            <person name="Guo J."/>
            <person name="He J."/>
            <person name="Jia Z."/>
            <person name="Ren Y."/>
            <person name="Tian G."/>
            <person name="Lu Y."/>
            <person name="Ruan J."/>
            <person name="Qian W."/>
            <person name="Wang M."/>
            <person name="Huang Q."/>
            <person name="Li B."/>
            <person name="Xuan Z."/>
            <person name="Cao J."/>
            <person name="Asan"/>
            <person name="Wu Z."/>
            <person name="Zhang J."/>
            <person name="Cai Q."/>
            <person name="Bai Y."/>
            <person name="Zhao B."/>
            <person name="Han Y."/>
            <person name="Li Y."/>
            <person name="Li X."/>
            <person name="Wang S."/>
            <person name="Shi Q."/>
            <person name="Liu S."/>
            <person name="Cho W.K."/>
            <person name="Kim J.Y."/>
            <person name="Xu Y."/>
            <person name="Heller-Uszynska K."/>
            <person name="Miao H."/>
            <person name="Cheng Z."/>
            <person name="Zhang S."/>
            <person name="Wu J."/>
            <person name="Yang Y."/>
            <person name="Kang H."/>
            <person name="Li M."/>
            <person name="Liang H."/>
            <person name="Ren X."/>
            <person name="Shi Z."/>
            <person name="Wen M."/>
            <person name="Jian M."/>
            <person name="Yang H."/>
            <person name="Zhang G."/>
            <person name="Yang Z."/>
            <person name="Chen R."/>
            <person name="Liu S."/>
            <person name="Li J."/>
            <person name="Ma L."/>
            <person name="Liu H."/>
            <person name="Zhou Y."/>
            <person name="Zhao J."/>
            <person name="Fang X."/>
            <person name="Li G."/>
            <person name="Fang L."/>
            <person name="Li Y."/>
            <person name="Liu D."/>
            <person name="Zheng H."/>
            <person name="Zhang Y."/>
            <person name="Qin N."/>
            <person name="Li Z."/>
            <person name="Yang G."/>
            <person name="Yang S."/>
            <person name="Bolund L."/>
            <person name="Kristiansen K."/>
            <person name="Zheng H."/>
            <person name="Li S."/>
            <person name="Zhang X."/>
            <person name="Yang H."/>
            <person name="Wang J."/>
            <person name="Sun R."/>
            <person name="Zhang B."/>
            <person name="Jiang S."/>
            <person name="Wang J."/>
            <person name="Du Y."/>
            <person name="Li S."/>
        </authorList>
    </citation>
    <scope>NUCLEOTIDE SEQUENCE [LARGE SCALE GENOMIC DNA]</scope>
    <source>
        <strain evidence="2">cv. 9930</strain>
    </source>
</reference>
<gene>
    <name evidence="1" type="ORF">Csa_1G568490</name>
</gene>
<dbReference type="GO" id="GO:0080142">
    <property type="term" value="P:regulation of salicylic acid biosynthetic process"/>
    <property type="evidence" value="ECO:0000318"/>
    <property type="project" value="GO_Central"/>
</dbReference>
<reference evidence="1 2" key="2">
    <citation type="journal article" date="2009" name="PLoS ONE">
        <title>An integrated genetic and cytogenetic map of the cucumber genome.</title>
        <authorList>
            <person name="Ren Y."/>
            <person name="Zhang Z."/>
            <person name="Liu J."/>
            <person name="Staub J.E."/>
            <person name="Han Y."/>
            <person name="Cheng Z."/>
            <person name="Li X."/>
            <person name="Lu J."/>
            <person name="Miao H."/>
            <person name="Kang H."/>
            <person name="Xie B."/>
            <person name="Gu X."/>
            <person name="Wang X."/>
            <person name="Du Y."/>
            <person name="Jin W."/>
            <person name="Huang S."/>
        </authorList>
    </citation>
    <scope>NUCLEOTIDE SEQUENCE [LARGE SCALE GENOMIC DNA]</scope>
    <source>
        <strain evidence="2">cv. 9930</strain>
    </source>
</reference>
<accession>A0A0A0LVX8</accession>
<dbReference type="GO" id="GO:0043565">
    <property type="term" value="F:sequence-specific DNA binding"/>
    <property type="evidence" value="ECO:0000318"/>
    <property type="project" value="GO_Central"/>
</dbReference>
<dbReference type="Proteomes" id="UP000029981">
    <property type="component" value="Chromosome 1"/>
</dbReference>
<dbReference type="Gramene" id="KGN66020">
    <property type="protein sequence ID" value="KGN66020"/>
    <property type="gene ID" value="Csa_1G568490"/>
</dbReference>
<name>A0A0A0LVX8_CUCSA</name>
<dbReference type="GO" id="GO:0005634">
    <property type="term" value="C:nucleus"/>
    <property type="evidence" value="ECO:0000318"/>
    <property type="project" value="GO_Central"/>
</dbReference>
<organism evidence="1 2">
    <name type="scientific">Cucumis sativus</name>
    <name type="common">Cucumber</name>
    <dbReference type="NCBI Taxonomy" id="3659"/>
    <lineage>
        <taxon>Eukaryota</taxon>
        <taxon>Viridiplantae</taxon>
        <taxon>Streptophyta</taxon>
        <taxon>Embryophyta</taxon>
        <taxon>Tracheophyta</taxon>
        <taxon>Spermatophyta</taxon>
        <taxon>Magnoliopsida</taxon>
        <taxon>eudicotyledons</taxon>
        <taxon>Gunneridae</taxon>
        <taxon>Pentapetalae</taxon>
        <taxon>rosids</taxon>
        <taxon>fabids</taxon>
        <taxon>Cucurbitales</taxon>
        <taxon>Cucurbitaceae</taxon>
        <taxon>Benincaseae</taxon>
        <taxon>Cucumis</taxon>
    </lineage>
</organism>
<protein>
    <submittedName>
        <fullName evidence="1">Uncharacterized protein</fullName>
    </submittedName>
</protein>
<sequence>MVQKSISIPFWFAVGSAGSLSPKSTAIVENIFRSIVREEVDAQLKAHSVDVEEGKEVVGNGGGSGGTNENLWLCLMNRISSTIYTANDIEAENGEELRVELFDGDHIIDCLGNRLSERKWKAMVKQALRYVPSIIPTSDSPNLQENAGMDQNEVVLNQNIDASSGNYEFQYGTFLGSFQDLFHNNPIFEDYH</sequence>
<dbReference type="GO" id="GO:0003700">
    <property type="term" value="F:DNA-binding transcription factor activity"/>
    <property type="evidence" value="ECO:0000318"/>
    <property type="project" value="GO_Central"/>
</dbReference>
<dbReference type="AlphaFoldDB" id="A0A0A0LVX8"/>
<reference evidence="1 2" key="3">
    <citation type="journal article" date="2010" name="BMC Genomics">
        <title>Transcriptome sequencing and comparative analysis of cucumber flowers with different sex types.</title>
        <authorList>
            <person name="Guo S."/>
            <person name="Zheng Y."/>
            <person name="Joung J.G."/>
            <person name="Liu S."/>
            <person name="Zhang Z."/>
            <person name="Crasta O.R."/>
            <person name="Sobral B.W."/>
            <person name="Xu Y."/>
            <person name="Huang S."/>
            <person name="Fei Z."/>
        </authorList>
    </citation>
    <scope>NUCLEOTIDE SEQUENCE [LARGE SCALE GENOMIC DNA]</scope>
    <source>
        <strain evidence="2">cv. 9930</strain>
    </source>
</reference>
<dbReference type="EMBL" id="CM002922">
    <property type="protein sequence ID" value="KGN66020.1"/>
    <property type="molecule type" value="Genomic_DNA"/>
</dbReference>
<proteinExistence type="predicted"/>